<accession>A0ACC0KZ81</accession>
<protein>
    <submittedName>
        <fullName evidence="1">Uncharacterized protein</fullName>
    </submittedName>
</protein>
<dbReference type="Proteomes" id="UP001064048">
    <property type="component" value="Chromosome 27"/>
</dbReference>
<evidence type="ECO:0000313" key="1">
    <source>
        <dbReference type="EMBL" id="KAI8441531.1"/>
    </source>
</evidence>
<dbReference type="EMBL" id="CM046127">
    <property type="protein sequence ID" value="KAI8441531.1"/>
    <property type="molecule type" value="Genomic_DNA"/>
</dbReference>
<reference evidence="1 2" key="1">
    <citation type="journal article" date="2022" name="Genome Biol. Evol.">
        <title>The Spruce Budworm Genome: Reconstructing the Evolutionary History of Antifreeze Proteins.</title>
        <authorList>
            <person name="Beliveau C."/>
            <person name="Gagne P."/>
            <person name="Picq S."/>
            <person name="Vernygora O."/>
            <person name="Keeling C.I."/>
            <person name="Pinkney K."/>
            <person name="Doucet D."/>
            <person name="Wen F."/>
            <person name="Johnston J.S."/>
            <person name="Maaroufi H."/>
            <person name="Boyle B."/>
            <person name="Laroche J."/>
            <person name="Dewar K."/>
            <person name="Juretic N."/>
            <person name="Blackburn G."/>
            <person name="Nisole A."/>
            <person name="Brunet B."/>
            <person name="Brandao M."/>
            <person name="Lumley L."/>
            <person name="Duan J."/>
            <person name="Quan G."/>
            <person name="Lucarotti C.J."/>
            <person name="Roe A.D."/>
            <person name="Sperling F.A.H."/>
            <person name="Levesque R.C."/>
            <person name="Cusson M."/>
        </authorList>
    </citation>
    <scope>NUCLEOTIDE SEQUENCE [LARGE SCALE GENOMIC DNA]</scope>
    <source>
        <strain evidence="1">Glfc:IPQL:Cfum</strain>
    </source>
</reference>
<sequence length="195" mass="21966">MHPQRWACISYLVGPPGEFTAAATSRQTEKEMAGRSGHVNIEVFSYLAAGSGHRLRSSSRLTLAFPLNNARYAKSFSIHSVKLWNELPLLIRESPSVASLRDRLKKLWKLIYCGPLIHMLRTPKGSVDHTLSNPPLRVQLCSDVDDYNDGFVEAVHTIGSNFFKTRRTRTNKLSRSGLRLMKVRREMLLQSSGDA</sequence>
<organism evidence="1 2">
    <name type="scientific">Choristoneura fumiferana</name>
    <name type="common">Spruce budworm moth</name>
    <name type="synonym">Archips fumiferana</name>
    <dbReference type="NCBI Taxonomy" id="7141"/>
    <lineage>
        <taxon>Eukaryota</taxon>
        <taxon>Metazoa</taxon>
        <taxon>Ecdysozoa</taxon>
        <taxon>Arthropoda</taxon>
        <taxon>Hexapoda</taxon>
        <taxon>Insecta</taxon>
        <taxon>Pterygota</taxon>
        <taxon>Neoptera</taxon>
        <taxon>Endopterygota</taxon>
        <taxon>Lepidoptera</taxon>
        <taxon>Glossata</taxon>
        <taxon>Ditrysia</taxon>
        <taxon>Tortricoidea</taxon>
        <taxon>Tortricidae</taxon>
        <taxon>Tortricinae</taxon>
        <taxon>Choristoneura</taxon>
    </lineage>
</organism>
<keyword evidence="2" id="KW-1185">Reference proteome</keyword>
<comment type="caution">
    <text evidence="1">The sequence shown here is derived from an EMBL/GenBank/DDBJ whole genome shotgun (WGS) entry which is preliminary data.</text>
</comment>
<proteinExistence type="predicted"/>
<evidence type="ECO:0000313" key="2">
    <source>
        <dbReference type="Proteomes" id="UP001064048"/>
    </source>
</evidence>
<gene>
    <name evidence="1" type="ORF">MSG28_015119</name>
</gene>
<name>A0ACC0KZ81_CHOFU</name>